<evidence type="ECO:0000313" key="7">
    <source>
        <dbReference type="EMBL" id="SMC10114.1"/>
    </source>
</evidence>
<dbReference type="Pfam" id="PF00892">
    <property type="entry name" value="EamA"/>
    <property type="match status" value="1"/>
</dbReference>
<dbReference type="InterPro" id="IPR000620">
    <property type="entry name" value="EamA_dom"/>
</dbReference>
<dbReference type="PANTHER" id="PTHR22911">
    <property type="entry name" value="ACYL-MALONYL CONDENSING ENZYME-RELATED"/>
    <property type="match status" value="1"/>
</dbReference>
<feature type="transmembrane region" description="Helical" evidence="5">
    <location>
        <begin position="37"/>
        <end position="54"/>
    </location>
</feature>
<keyword evidence="8" id="KW-1185">Reference proteome</keyword>
<keyword evidence="4 5" id="KW-0472">Membrane</keyword>
<dbReference type="EMBL" id="FWWZ01000001">
    <property type="protein sequence ID" value="SMC10114.1"/>
    <property type="molecule type" value="Genomic_DNA"/>
</dbReference>
<evidence type="ECO:0000256" key="4">
    <source>
        <dbReference type="ARBA" id="ARBA00023136"/>
    </source>
</evidence>
<feature type="transmembrane region" description="Helical" evidence="5">
    <location>
        <begin position="146"/>
        <end position="164"/>
    </location>
</feature>
<feature type="transmembrane region" description="Helical" evidence="5">
    <location>
        <begin position="122"/>
        <end position="140"/>
    </location>
</feature>
<feature type="transmembrane region" description="Helical" evidence="5">
    <location>
        <begin position="176"/>
        <end position="195"/>
    </location>
</feature>
<protein>
    <submittedName>
        <fullName evidence="7">Uncharacterized membrane protein</fullName>
    </submittedName>
</protein>
<feature type="transmembrane region" description="Helical" evidence="5">
    <location>
        <begin position="96"/>
        <end position="113"/>
    </location>
</feature>
<dbReference type="SUPFAM" id="SSF103481">
    <property type="entry name" value="Multidrug resistance efflux transporter EmrE"/>
    <property type="match status" value="2"/>
</dbReference>
<dbReference type="InterPro" id="IPR037185">
    <property type="entry name" value="EmrE-like"/>
</dbReference>
<dbReference type="GO" id="GO:0016020">
    <property type="term" value="C:membrane"/>
    <property type="evidence" value="ECO:0007669"/>
    <property type="project" value="UniProtKB-SubCell"/>
</dbReference>
<feature type="transmembrane region" description="Helical" evidence="5">
    <location>
        <begin position="246"/>
        <end position="266"/>
    </location>
</feature>
<reference evidence="8" key="1">
    <citation type="submission" date="2017-04" db="EMBL/GenBank/DDBJ databases">
        <authorList>
            <person name="Varghese N."/>
            <person name="Submissions S."/>
        </authorList>
    </citation>
    <scope>NUCLEOTIDE SEQUENCE [LARGE SCALE GENOMIC DNA]</scope>
    <source>
        <strain evidence="8">DSM 16512</strain>
    </source>
</reference>
<feature type="transmembrane region" description="Helical" evidence="5">
    <location>
        <begin position="66"/>
        <end position="84"/>
    </location>
</feature>
<dbReference type="AlphaFoldDB" id="A0A1W1WUW3"/>
<dbReference type="PANTHER" id="PTHR22911:SF6">
    <property type="entry name" value="SOLUTE CARRIER FAMILY 35 MEMBER G1"/>
    <property type="match status" value="1"/>
</dbReference>
<keyword evidence="2 5" id="KW-0812">Transmembrane</keyword>
<dbReference type="Gene3D" id="1.10.3730.20">
    <property type="match status" value="1"/>
</dbReference>
<dbReference type="Proteomes" id="UP000192602">
    <property type="component" value="Unassembled WGS sequence"/>
</dbReference>
<keyword evidence="3 5" id="KW-1133">Transmembrane helix</keyword>
<accession>A0A1W1WUW3</accession>
<feature type="domain" description="EamA" evidence="6">
    <location>
        <begin position="6"/>
        <end position="136"/>
    </location>
</feature>
<proteinExistence type="predicted"/>
<feature type="transmembrane region" description="Helical" evidence="5">
    <location>
        <begin position="272"/>
        <end position="290"/>
    </location>
</feature>
<comment type="subcellular location">
    <subcellularLocation>
        <location evidence="1">Membrane</location>
        <topology evidence="1">Multi-pass membrane protein</topology>
    </subcellularLocation>
</comment>
<gene>
    <name evidence="7" type="ORF">SAMN05660197_1953</name>
</gene>
<feature type="transmembrane region" description="Helical" evidence="5">
    <location>
        <begin position="215"/>
        <end position="234"/>
    </location>
</feature>
<evidence type="ECO:0000256" key="5">
    <source>
        <dbReference type="SAM" id="Phobius"/>
    </source>
</evidence>
<evidence type="ECO:0000256" key="1">
    <source>
        <dbReference type="ARBA" id="ARBA00004141"/>
    </source>
</evidence>
<sequence length="292" mass="32449">MSRIDKGVLYMLFASLLFAGMGVFAKLLSQNLPSLEVVFFRNVFGVFLVGASLVHKPMRHEGGRPWLLFFRGFIGFLALLMFFYDIAHIPLGEAMTYSKTSPIWTAIFAYLFLHEVLNNRQWMAIIIGFLGIVLITDPFNTPFDKYDLLGILSGMGAALAYTSVRELKRYYDTRAIVLSFMGVGTVGPVILMLAAPYIQSKELDFLFASFVMPQGILWIEIVSMGLLATLAQIYMTKAYGVTKAGIVGAVSYSNIAFSILFGILFLDDPLPETIKILGIIFIVISGIMVARK</sequence>
<dbReference type="STRING" id="1069081.SAMN05660197_1953"/>
<feature type="transmembrane region" description="Helical" evidence="5">
    <location>
        <begin position="7"/>
        <end position="25"/>
    </location>
</feature>
<evidence type="ECO:0000256" key="2">
    <source>
        <dbReference type="ARBA" id="ARBA00022692"/>
    </source>
</evidence>
<evidence type="ECO:0000256" key="3">
    <source>
        <dbReference type="ARBA" id="ARBA00022989"/>
    </source>
</evidence>
<dbReference type="RefSeq" id="WP_197685340.1">
    <property type="nucleotide sequence ID" value="NZ_AP026671.1"/>
</dbReference>
<organism evidence="7 8">
    <name type="scientific">Nitratiruptor tergarcus DSM 16512</name>
    <dbReference type="NCBI Taxonomy" id="1069081"/>
    <lineage>
        <taxon>Bacteria</taxon>
        <taxon>Pseudomonadati</taxon>
        <taxon>Campylobacterota</taxon>
        <taxon>Epsilonproteobacteria</taxon>
        <taxon>Nautiliales</taxon>
        <taxon>Nitratiruptoraceae</taxon>
        <taxon>Nitratiruptor</taxon>
    </lineage>
</organism>
<name>A0A1W1WUW3_9BACT</name>
<evidence type="ECO:0000313" key="8">
    <source>
        <dbReference type="Proteomes" id="UP000192602"/>
    </source>
</evidence>
<evidence type="ECO:0000259" key="6">
    <source>
        <dbReference type="Pfam" id="PF00892"/>
    </source>
</evidence>